<proteinExistence type="predicted"/>
<accession>A0ABN6N608</accession>
<protein>
    <submittedName>
        <fullName evidence="1">Uncharacterized protein</fullName>
    </submittedName>
</protein>
<evidence type="ECO:0000313" key="1">
    <source>
        <dbReference type="EMBL" id="BDG08619.1"/>
    </source>
</evidence>
<keyword evidence="2" id="KW-1185">Reference proteome</keyword>
<reference evidence="2" key="1">
    <citation type="journal article" date="2022" name="Int. J. Syst. Evol. Microbiol.">
        <title>Anaeromyxobacter oryzae sp. nov., Anaeromyxobacter diazotrophicus sp. nov. and Anaeromyxobacter paludicola sp. nov., isolated from paddy soils.</title>
        <authorList>
            <person name="Itoh H."/>
            <person name="Xu Z."/>
            <person name="Mise K."/>
            <person name="Masuda Y."/>
            <person name="Ushijima N."/>
            <person name="Hayakawa C."/>
            <person name="Shiratori Y."/>
            <person name="Senoo K."/>
        </authorList>
    </citation>
    <scope>NUCLEOTIDE SEQUENCE [LARGE SCALE GENOMIC DNA]</scope>
    <source>
        <strain evidence="2">Red630</strain>
    </source>
</reference>
<sequence length="161" mass="18031">MKGAGKGKAVVSDTAVLQMIHESLTTPSGCLFPYRNIATGETDFAGVRLVLLLYWNGVKSVFPEAWGLPPSRSRLMHGAGIRAMGRLMDRVMGVVRLGDKRAEKLVRRELLRVKDECHWTEGEWTELGGLRWNEVQNVPTHVKVLSNFLVRAYLQRSRSAA</sequence>
<name>A0ABN6N608_9BACT</name>
<evidence type="ECO:0000313" key="2">
    <source>
        <dbReference type="Proteomes" id="UP001162734"/>
    </source>
</evidence>
<dbReference type="EMBL" id="AP025592">
    <property type="protein sequence ID" value="BDG08619.1"/>
    <property type="molecule type" value="Genomic_DNA"/>
</dbReference>
<dbReference type="Proteomes" id="UP001162734">
    <property type="component" value="Chromosome"/>
</dbReference>
<gene>
    <name evidence="1" type="ORF">AMPC_17320</name>
</gene>
<organism evidence="1 2">
    <name type="scientific">Anaeromyxobacter paludicola</name>
    <dbReference type="NCBI Taxonomy" id="2918171"/>
    <lineage>
        <taxon>Bacteria</taxon>
        <taxon>Pseudomonadati</taxon>
        <taxon>Myxococcota</taxon>
        <taxon>Myxococcia</taxon>
        <taxon>Myxococcales</taxon>
        <taxon>Cystobacterineae</taxon>
        <taxon>Anaeromyxobacteraceae</taxon>
        <taxon>Anaeromyxobacter</taxon>
    </lineage>
</organism>